<evidence type="ECO:0000313" key="1">
    <source>
        <dbReference type="EMBL" id="SDZ91255.1"/>
    </source>
</evidence>
<dbReference type="OrthoDB" id="9846485at2"/>
<dbReference type="AlphaFoldDB" id="A0A1H3WVR9"/>
<proteinExistence type="predicted"/>
<dbReference type="EMBL" id="FNQV01000003">
    <property type="protein sequence ID" value="SDZ91255.1"/>
    <property type="molecule type" value="Genomic_DNA"/>
</dbReference>
<name>A0A1H3WVR9_9ACTO</name>
<evidence type="ECO:0000313" key="2">
    <source>
        <dbReference type="Proteomes" id="UP000199288"/>
    </source>
</evidence>
<keyword evidence="2" id="KW-1185">Reference proteome</keyword>
<sequence length="253" mass="26006">MTTSLAAALNSLAGDDTIAQLAREISEQAADLRFHEALRRRSREARTAAAVATTTHLANAAGLPPRGDLAAMIVAGQADGTDARWRTWRILRRSLEYYGALGGTPDRTPAGQLMTALRRDGGLPAPDPAAARHQRIIAALLSAGGPAFVTTALIWAHGQGAGWAGTAGPPASAFGASLAKIHAVRSGLEPAGVAVLDDVGEPEALADYLAGDWQAAATWCEACGLMWRAGLIAGRAVCDDVLAGARGGATTTR</sequence>
<organism evidence="1 2">
    <name type="scientific">Bowdeniella nasicola</name>
    <dbReference type="NCBI Taxonomy" id="208480"/>
    <lineage>
        <taxon>Bacteria</taxon>
        <taxon>Bacillati</taxon>
        <taxon>Actinomycetota</taxon>
        <taxon>Actinomycetes</taxon>
        <taxon>Actinomycetales</taxon>
        <taxon>Actinomycetaceae</taxon>
        <taxon>Bowdeniella</taxon>
    </lineage>
</organism>
<protein>
    <recommendedName>
        <fullName evidence="3">Fido domain-containing protein</fullName>
    </recommendedName>
</protein>
<accession>A0A1H3WVR9</accession>
<evidence type="ECO:0008006" key="3">
    <source>
        <dbReference type="Google" id="ProtNLM"/>
    </source>
</evidence>
<dbReference type="RefSeq" id="WP_092561687.1">
    <property type="nucleotide sequence ID" value="NZ_FNQV01000003.1"/>
</dbReference>
<dbReference type="Proteomes" id="UP000199288">
    <property type="component" value="Unassembled WGS sequence"/>
</dbReference>
<gene>
    <name evidence="1" type="ORF">SAMN02910418_00517</name>
</gene>
<reference evidence="2" key="1">
    <citation type="submission" date="2016-10" db="EMBL/GenBank/DDBJ databases">
        <authorList>
            <person name="Varghese N."/>
            <person name="Submissions S."/>
        </authorList>
    </citation>
    <scope>NUCLEOTIDE SEQUENCE [LARGE SCALE GENOMIC DNA]</scope>
    <source>
        <strain evidence="2">KPR-1</strain>
    </source>
</reference>